<organism evidence="3">
    <name type="scientific">Clostridioides difficile</name>
    <name type="common">Peptoclostridium difficile</name>
    <dbReference type="NCBI Taxonomy" id="1496"/>
    <lineage>
        <taxon>Bacteria</taxon>
        <taxon>Bacillati</taxon>
        <taxon>Bacillota</taxon>
        <taxon>Clostridia</taxon>
        <taxon>Peptostreptococcales</taxon>
        <taxon>Peptostreptococcaceae</taxon>
        <taxon>Clostridioides</taxon>
    </lineage>
</organism>
<dbReference type="Proteomes" id="UP000879542">
    <property type="component" value="Unassembled WGS sequence"/>
</dbReference>
<dbReference type="RefSeq" id="WP_003426367.1">
    <property type="nucleotide sequence ID" value="NZ_AP025558.1"/>
</dbReference>
<dbReference type="EMBL" id="LK932351">
    <property type="protein sequence ID" value="CDS83729.1"/>
    <property type="molecule type" value="Genomic_DNA"/>
</dbReference>
<gene>
    <name evidence="4" type="ORF">BN1095_550001</name>
    <name evidence="2" type="ORF">BN1096_190029</name>
    <name evidence="3" type="ORF">BN1097_170029</name>
    <name evidence="5" type="ORF">KRQ00_002473</name>
    <name evidence="7" type="ORF">SAMEA1402399_03212</name>
    <name evidence="6" type="ORF">SAMEA3375112_03271</name>
</gene>
<reference evidence="6 8" key="2">
    <citation type="submission" date="2017-02" db="EMBL/GenBank/DDBJ databases">
        <authorList>
            <consortium name="Pathogen Informatics"/>
        </authorList>
    </citation>
    <scope>NUCLEOTIDE SEQUENCE [LARGE SCALE GENOMIC DNA]</scope>
    <source>
        <strain evidence="7">Clo34</strain>
        <strain evidence="9">clo34</strain>
        <strain evidence="6 8">VRECD0157</strain>
    </source>
</reference>
<dbReference type="EMBL" id="LK933238">
    <property type="protein sequence ID" value="CDT53098.1"/>
    <property type="molecule type" value="Genomic_DNA"/>
</dbReference>
<dbReference type="PATRIC" id="fig|1496.1371.peg.2595"/>
<proteinExistence type="predicted"/>
<evidence type="ECO:0000313" key="6">
    <source>
        <dbReference type="EMBL" id="SJS95046.1"/>
    </source>
</evidence>
<dbReference type="GeneID" id="66352999"/>
<evidence type="ECO:0000313" key="4">
    <source>
        <dbReference type="EMBL" id="CDT53098.1"/>
    </source>
</evidence>
<keyword evidence="1" id="KW-0472">Membrane</keyword>
<evidence type="ECO:0000313" key="3">
    <source>
        <dbReference type="EMBL" id="CDS83729.1"/>
    </source>
</evidence>
<evidence type="ECO:0000313" key="8">
    <source>
        <dbReference type="Proteomes" id="UP000189137"/>
    </source>
</evidence>
<protein>
    <submittedName>
        <fullName evidence="3">Uncharacterized protein</fullName>
    </submittedName>
</protein>
<reference evidence="5" key="3">
    <citation type="journal article" date="2018" name="Genome Biol.">
        <title>SKESA: strategic k-mer extension for scrupulous assemblies.</title>
        <authorList>
            <person name="Souvorov A."/>
            <person name="Agarwala R."/>
            <person name="Lipman D.J."/>
        </authorList>
    </citation>
    <scope>NUCLEOTIDE SEQUENCE</scope>
    <source>
        <strain evidence="5">Clostridioides</strain>
    </source>
</reference>
<sequence>MNNKKKAFLISGAINVISLIIVFSLFHYNIIENSTQNMIITVILIFIFEMIKIKIIEKYYKL</sequence>
<dbReference type="EMBL" id="FUPS01000013">
    <property type="protein sequence ID" value="SJS95046.1"/>
    <property type="molecule type" value="Genomic_DNA"/>
</dbReference>
<accession>A0A031WCZ4</accession>
<reference evidence="5" key="4">
    <citation type="submission" date="2021-06" db="EMBL/GenBank/DDBJ databases">
        <authorList>
            <consortium name="NCBI Pathogen Detection Project"/>
        </authorList>
    </citation>
    <scope>NUCLEOTIDE SEQUENCE</scope>
    <source>
        <strain evidence="5">Clostridioides</strain>
    </source>
</reference>
<dbReference type="Proteomes" id="UP000411588">
    <property type="component" value="Unassembled WGS sequence"/>
</dbReference>
<keyword evidence="1" id="KW-1133">Transmembrane helix</keyword>
<dbReference type="Proteomes" id="UP000189137">
    <property type="component" value="Unassembled WGS sequence"/>
</dbReference>
<evidence type="ECO:0000256" key="1">
    <source>
        <dbReference type="SAM" id="Phobius"/>
    </source>
</evidence>
<feature type="transmembrane region" description="Helical" evidence="1">
    <location>
        <begin position="7"/>
        <end position="26"/>
    </location>
</feature>
<dbReference type="KEGG" id="pdf:CD630DERM_05130"/>
<keyword evidence="1" id="KW-0812">Transmembrane</keyword>
<evidence type="ECO:0000313" key="9">
    <source>
        <dbReference type="Proteomes" id="UP000411588"/>
    </source>
</evidence>
<name>A0A031WCZ4_CLODI</name>
<evidence type="ECO:0000313" key="7">
    <source>
        <dbReference type="EMBL" id="VFD34636.1"/>
    </source>
</evidence>
<dbReference type="AlphaFoldDB" id="A0A031WCZ4"/>
<dbReference type="EMBL" id="LK932468">
    <property type="protein sequence ID" value="CDS83637.1"/>
    <property type="molecule type" value="Genomic_DNA"/>
</dbReference>
<feature type="transmembrane region" description="Helical" evidence="1">
    <location>
        <begin position="38"/>
        <end position="56"/>
    </location>
</feature>
<evidence type="ECO:0000313" key="2">
    <source>
        <dbReference type="EMBL" id="CDS83637.1"/>
    </source>
</evidence>
<reference evidence="3" key="1">
    <citation type="submission" date="2014-07" db="EMBL/GenBank/DDBJ databases">
        <authorList>
            <person name="Monot Marc"/>
        </authorList>
    </citation>
    <scope>NUCLEOTIDE SEQUENCE</scope>
    <source>
        <strain evidence="4">7032989</strain>
        <strain evidence="3">7032994</strain>
    </source>
</reference>
<dbReference type="EMBL" id="CAADAN010000014">
    <property type="protein sequence ID" value="VFD34636.1"/>
    <property type="molecule type" value="Genomic_DNA"/>
</dbReference>
<dbReference type="EMBL" id="DAEQIJ010000012">
    <property type="protein sequence ID" value="HBH2620701.1"/>
    <property type="molecule type" value="Genomic_DNA"/>
</dbReference>
<evidence type="ECO:0000313" key="5">
    <source>
        <dbReference type="EMBL" id="HBH2620701.1"/>
    </source>
</evidence>